<evidence type="ECO:0000313" key="3">
    <source>
        <dbReference type="EMBL" id="OHA17954.1"/>
    </source>
</evidence>
<protein>
    <submittedName>
        <fullName evidence="3">Uncharacterized protein</fullName>
    </submittedName>
</protein>
<evidence type="ECO:0000313" key="4">
    <source>
        <dbReference type="Proteomes" id="UP000178873"/>
    </source>
</evidence>
<feature type="compositionally biased region" description="Low complexity" evidence="1">
    <location>
        <begin position="1019"/>
        <end position="1045"/>
    </location>
</feature>
<feature type="transmembrane region" description="Helical" evidence="2">
    <location>
        <begin position="148"/>
        <end position="167"/>
    </location>
</feature>
<comment type="caution">
    <text evidence="3">The sequence shown here is derived from an EMBL/GenBank/DDBJ whole genome shotgun (WGS) entry which is preliminary data.</text>
</comment>
<feature type="transmembrane region" description="Helical" evidence="2">
    <location>
        <begin position="401"/>
        <end position="418"/>
    </location>
</feature>
<evidence type="ECO:0000256" key="1">
    <source>
        <dbReference type="SAM" id="MobiDB-lite"/>
    </source>
</evidence>
<feature type="region of interest" description="Disordered" evidence="1">
    <location>
        <begin position="984"/>
        <end position="1045"/>
    </location>
</feature>
<sequence>MKRFFYKINTLRSKITLRNAVVVVLLLALVSTVAPHLEVGTAQAFTGFSPALTQAVAGAVGAGASEVGENASMLSKVYDAISTLTSPLNALQTFFTKVLGIIVLTIMSLVVRISAAIMEGAMFLTANMSEVLRVVPMVDIGWALFRDLANMVFIFILLYIAIATILNTETNTRQMLVDVIITALLINFSLFLTKAMVDGSNIVALMYYNKMNAVQPVGGIARASQETTVKLFGQELGGQLSHGPTLILIDALGIATFYDPDAFKQAAATSQTNLTEGWNQFLRAAGGTPDAPYTELARVLLGAVLMLIVAFVFATAGLLLIIRIIVLMFLMMLAPLAFVARILPQAKGQWEKWWSTLMANLIWAPIYFAMLYVILTAIRGLNRSGTLAGGLGGLESDMGNLLGYIFIIVLLSMTIIIAKQLGLHGGEMVHKWSENAAKWAREKVRQGQGVVGRHTIGRAARYTEEAAHESPFWNSVVGSKIREFTTQPLADAKFGGTMSAWQMKEKDKVRQTGQVEAERLQKFMHEAEKGDAANPHVLEDLAIRLAPQTLAHTDMRFLRKLPIGILPDTHFQALMASDKVQKDKDELARLRLKPMQLVRDKVRAQTLATIMLQQHPELKDTYFEADGLKLFKKKDLLDAKLAEGKALADLPVEERLSPAEETLLAEMKSRGISWSAKEEKAFDPAFEFIRAKNPKELGQLNRVDPDAINELAPILNWSQLDPLRKSDDITFKQRNGRDGGQLRDYKDRMLLDALAIEYGVSLTDANGKLRTLEERYDDFMKVNGLLRKKVRQFGVESIENAAHSKHSEYTQKDIDLWGKLKAISPAQRDIARHLFEQHHEGRSDSELTKGRTYQRNDAINFASLGAGSVPFLIDRDNDKKEEQGGQLLTAIAEDNLTEQNKEFLAKVWWDRDADKYLKNWEEIARRNGWENNERVKLALKWKNEGEAGKKKFKEAVKAIKHTDFFAGSTTTGGTKWDELIAEDAPATGGAGGRGGAAAAPAGRPRVAPPASGTPPLRVNRGGQSGANQQGQQNQSGQNPTGTNNP</sequence>
<feature type="transmembrane region" description="Helical" evidence="2">
    <location>
        <begin position="98"/>
        <end position="127"/>
    </location>
</feature>
<feature type="transmembrane region" description="Helical" evidence="2">
    <location>
        <begin position="179"/>
        <end position="197"/>
    </location>
</feature>
<feature type="transmembrane region" description="Helical" evidence="2">
    <location>
        <begin position="296"/>
        <end position="314"/>
    </location>
</feature>
<dbReference type="EMBL" id="MHRF01000010">
    <property type="protein sequence ID" value="OHA17954.1"/>
    <property type="molecule type" value="Genomic_DNA"/>
</dbReference>
<accession>A0A1G2M2E9</accession>
<dbReference type="Proteomes" id="UP000178873">
    <property type="component" value="Unassembled WGS sequence"/>
</dbReference>
<dbReference type="AlphaFoldDB" id="A0A1G2M2E9"/>
<feature type="compositionally biased region" description="Low complexity" evidence="1">
    <location>
        <begin position="996"/>
        <end position="1010"/>
    </location>
</feature>
<organism evidence="3 4">
    <name type="scientific">Candidatus Taylorbacteria bacterium RIFCSPHIGHO2_01_FULL_46_22b</name>
    <dbReference type="NCBI Taxonomy" id="1802301"/>
    <lineage>
        <taxon>Bacteria</taxon>
        <taxon>Candidatus Tayloriibacteriota</taxon>
    </lineage>
</organism>
<feature type="transmembrane region" description="Helical" evidence="2">
    <location>
        <begin position="361"/>
        <end position="381"/>
    </location>
</feature>
<name>A0A1G2M2E9_9BACT</name>
<feature type="transmembrane region" description="Helical" evidence="2">
    <location>
        <begin position="320"/>
        <end position="340"/>
    </location>
</feature>
<gene>
    <name evidence="3" type="ORF">A2664_01220</name>
</gene>
<dbReference type="STRING" id="1802301.A2664_01220"/>
<keyword evidence="2" id="KW-1133">Transmembrane helix</keyword>
<keyword evidence="2" id="KW-0812">Transmembrane</keyword>
<proteinExistence type="predicted"/>
<keyword evidence="2" id="KW-0472">Membrane</keyword>
<reference evidence="3 4" key="1">
    <citation type="journal article" date="2016" name="Nat. Commun.">
        <title>Thousands of microbial genomes shed light on interconnected biogeochemical processes in an aquifer system.</title>
        <authorList>
            <person name="Anantharaman K."/>
            <person name="Brown C.T."/>
            <person name="Hug L.A."/>
            <person name="Sharon I."/>
            <person name="Castelle C.J."/>
            <person name="Probst A.J."/>
            <person name="Thomas B.C."/>
            <person name="Singh A."/>
            <person name="Wilkins M.J."/>
            <person name="Karaoz U."/>
            <person name="Brodie E.L."/>
            <person name="Williams K.H."/>
            <person name="Hubbard S.S."/>
            <person name="Banfield J.F."/>
        </authorList>
    </citation>
    <scope>NUCLEOTIDE SEQUENCE [LARGE SCALE GENOMIC DNA]</scope>
</reference>
<evidence type="ECO:0000256" key="2">
    <source>
        <dbReference type="SAM" id="Phobius"/>
    </source>
</evidence>